<protein>
    <submittedName>
        <fullName evidence="2">Uncharacterized protein</fullName>
    </submittedName>
</protein>
<dbReference type="AlphaFoldDB" id="A0A923L9V2"/>
<accession>A0A923L9V2</accession>
<comment type="caution">
    <text evidence="2">The sequence shown here is derived from an EMBL/GenBank/DDBJ whole genome shotgun (WGS) entry which is preliminary data.</text>
</comment>
<keyword evidence="1" id="KW-0472">Membrane</keyword>
<dbReference type="EMBL" id="JACOOR010000001">
    <property type="protein sequence ID" value="MBC5658611.1"/>
    <property type="molecule type" value="Genomic_DNA"/>
</dbReference>
<keyword evidence="1" id="KW-0812">Transmembrane</keyword>
<dbReference type="RefSeq" id="WP_186872695.1">
    <property type="nucleotide sequence ID" value="NZ_JACOOR010000001.1"/>
</dbReference>
<feature type="transmembrane region" description="Helical" evidence="1">
    <location>
        <begin position="12"/>
        <end position="36"/>
    </location>
</feature>
<evidence type="ECO:0000313" key="2">
    <source>
        <dbReference type="EMBL" id="MBC5658611.1"/>
    </source>
</evidence>
<gene>
    <name evidence="2" type="ORF">H8S44_02265</name>
</gene>
<evidence type="ECO:0000313" key="3">
    <source>
        <dbReference type="Proteomes" id="UP000649345"/>
    </source>
</evidence>
<dbReference type="Proteomes" id="UP000649345">
    <property type="component" value="Unassembled WGS sequence"/>
</dbReference>
<evidence type="ECO:0000256" key="1">
    <source>
        <dbReference type="SAM" id="Phobius"/>
    </source>
</evidence>
<name>A0A923L9V2_9FIRM</name>
<keyword evidence="1" id="KW-1133">Transmembrane helix</keyword>
<keyword evidence="3" id="KW-1185">Reference proteome</keyword>
<organism evidence="2 3">
    <name type="scientific">Anaerosacchariphilus hominis</name>
    <dbReference type="NCBI Taxonomy" id="2763017"/>
    <lineage>
        <taxon>Bacteria</taxon>
        <taxon>Bacillati</taxon>
        <taxon>Bacillota</taxon>
        <taxon>Clostridia</taxon>
        <taxon>Lachnospirales</taxon>
        <taxon>Lachnospiraceae</taxon>
        <taxon>Anaerosacchariphilus</taxon>
    </lineage>
</organism>
<sequence length="142" mass="15989">MRKTILYRRIRSGLTILCILLLAVVLVTPGVLQLLYRADSKVALGHAKSVRMAMQAAGAEQYGRGSAFSDVSGQGGVAEGIYEEILLLSKAPGDFWILQMDPDGYRVREFLYRENEYTVWYDADAEKTYRVYHNSDMIDTGE</sequence>
<reference evidence="2" key="1">
    <citation type="submission" date="2020-08" db="EMBL/GenBank/DDBJ databases">
        <title>Genome public.</title>
        <authorList>
            <person name="Liu C."/>
            <person name="Sun Q."/>
        </authorList>
    </citation>
    <scope>NUCLEOTIDE SEQUENCE</scope>
    <source>
        <strain evidence="2">NSJ-68</strain>
    </source>
</reference>
<proteinExistence type="predicted"/>